<dbReference type="RefSeq" id="XP_002171403.1">
    <property type="nucleotide sequence ID" value="XM_002171367.1"/>
</dbReference>
<dbReference type="PANTHER" id="PTHR28058">
    <property type="entry name" value="37S RIBOSOMAL PROTEIN MRP51, MITOCHONDRIAL"/>
    <property type="match status" value="1"/>
</dbReference>
<dbReference type="InterPro" id="IPR016712">
    <property type="entry name" value="Rbsml_bS1m-like"/>
</dbReference>
<dbReference type="VEuPathDB" id="FungiDB:SJAG_00105"/>
<organism evidence="1 3">
    <name type="scientific">Schizosaccharomyces japonicus (strain yFS275 / FY16936)</name>
    <name type="common">Fission yeast</name>
    <dbReference type="NCBI Taxonomy" id="402676"/>
    <lineage>
        <taxon>Eukaryota</taxon>
        <taxon>Fungi</taxon>
        <taxon>Dikarya</taxon>
        <taxon>Ascomycota</taxon>
        <taxon>Taphrinomycotina</taxon>
        <taxon>Schizosaccharomycetes</taxon>
        <taxon>Schizosaccharomycetales</taxon>
        <taxon>Schizosaccharomycetaceae</taxon>
        <taxon>Schizosaccharomyces</taxon>
    </lineage>
</organism>
<evidence type="ECO:0000313" key="2">
    <source>
        <dbReference type="JaponicusDB" id="SJAG_00105"/>
    </source>
</evidence>
<dbReference type="PANTHER" id="PTHR28058:SF1">
    <property type="entry name" value="SMALL RIBOSOMAL SUBUNIT PROTEIN BS1M"/>
    <property type="match status" value="1"/>
</dbReference>
<dbReference type="STRING" id="402676.B6JXG6"/>
<dbReference type="OrthoDB" id="2735536at2759"/>
<dbReference type="HOGENOM" id="CLU_1185618_0_0_1"/>
<name>B6JXG6_SCHJY</name>
<proteinExistence type="predicted"/>
<dbReference type="Pfam" id="PF11709">
    <property type="entry name" value="Mit_ribos_Mrp51"/>
    <property type="match status" value="1"/>
</dbReference>
<keyword evidence="1" id="KW-0689">Ribosomal protein</keyword>
<reference evidence="1 3" key="1">
    <citation type="journal article" date="2011" name="Science">
        <title>Comparative functional genomics of the fission yeasts.</title>
        <authorList>
            <person name="Rhind N."/>
            <person name="Chen Z."/>
            <person name="Yassour M."/>
            <person name="Thompson D.A."/>
            <person name="Haas B.J."/>
            <person name="Habib N."/>
            <person name="Wapinski I."/>
            <person name="Roy S."/>
            <person name="Lin M.F."/>
            <person name="Heiman D.I."/>
            <person name="Young S.K."/>
            <person name="Furuya K."/>
            <person name="Guo Y."/>
            <person name="Pidoux A."/>
            <person name="Chen H.M."/>
            <person name="Robbertse B."/>
            <person name="Goldberg J.M."/>
            <person name="Aoki K."/>
            <person name="Bayne E.H."/>
            <person name="Berlin A.M."/>
            <person name="Desjardins C.A."/>
            <person name="Dobbs E."/>
            <person name="Dukaj L."/>
            <person name="Fan L."/>
            <person name="FitzGerald M.G."/>
            <person name="French C."/>
            <person name="Gujja S."/>
            <person name="Hansen K."/>
            <person name="Keifenheim D."/>
            <person name="Levin J.Z."/>
            <person name="Mosher R.A."/>
            <person name="Mueller C.A."/>
            <person name="Pfiffner J."/>
            <person name="Priest M."/>
            <person name="Russ C."/>
            <person name="Smialowska A."/>
            <person name="Swoboda P."/>
            <person name="Sykes S.M."/>
            <person name="Vaughn M."/>
            <person name="Vengrova S."/>
            <person name="Yoder R."/>
            <person name="Zeng Q."/>
            <person name="Allshire R."/>
            <person name="Baulcombe D."/>
            <person name="Birren B.W."/>
            <person name="Brown W."/>
            <person name="Ekwall K."/>
            <person name="Kellis M."/>
            <person name="Leatherwood J."/>
            <person name="Levin H."/>
            <person name="Margalit H."/>
            <person name="Martienssen R."/>
            <person name="Nieduszynski C.A."/>
            <person name="Spatafora J.W."/>
            <person name="Friedman N."/>
            <person name="Dalgaard J.Z."/>
            <person name="Baumann P."/>
            <person name="Niki H."/>
            <person name="Regev A."/>
            <person name="Nusbaum C."/>
        </authorList>
    </citation>
    <scope>NUCLEOTIDE SEQUENCE [LARGE SCALE GENOMIC DNA]</scope>
    <source>
        <strain evidence="3">yFS275 / FY16936</strain>
    </source>
</reference>
<dbReference type="Proteomes" id="UP000001744">
    <property type="component" value="Unassembled WGS sequence"/>
</dbReference>
<accession>B6JXG6</accession>
<sequence>MNFAFLLRKSRVCAVPSRIQSTPAMQKNAPLRIAVMSKQNLKRRGDWGVKRNLPAINNRHISIKLLDSADNLCWFESSDRFVRTLKRLNGIQLPLSTSHNHETSEGTLLERLASFVHYNRSPVHERFPRAAGITYSRLLLLSAKPTKRKKFNSAIYLSNPVGVVNLPSSRRSLRHSGINPLLRKWSTRESTYFGLAGVVAFITHPSPAAISQTVQLQSWSVTKEKNISFEPVLAVKEP</sequence>
<evidence type="ECO:0000313" key="3">
    <source>
        <dbReference type="Proteomes" id="UP000001744"/>
    </source>
</evidence>
<dbReference type="GO" id="GO:0005840">
    <property type="term" value="C:ribosome"/>
    <property type="evidence" value="ECO:0007669"/>
    <property type="project" value="UniProtKB-KW"/>
</dbReference>
<dbReference type="GeneID" id="7049671"/>
<gene>
    <name evidence="2" type="primary">mug178</name>
    <name evidence="1" type="ORF">SJAG_00105</name>
</gene>
<dbReference type="JaponicusDB" id="SJAG_00105">
    <property type="gene designation" value="mug178"/>
</dbReference>
<keyword evidence="1" id="KW-0687">Ribonucleoprotein</keyword>
<dbReference type="EMBL" id="KE651166">
    <property type="protein sequence ID" value="EEB05110.1"/>
    <property type="molecule type" value="Genomic_DNA"/>
</dbReference>
<protein>
    <submittedName>
        <fullName evidence="1">Ribosomal protein subunit L51-b</fullName>
    </submittedName>
</protein>
<dbReference type="AlphaFoldDB" id="B6JXG6"/>
<evidence type="ECO:0000313" key="1">
    <source>
        <dbReference type="EMBL" id="EEB05110.1"/>
    </source>
</evidence>
<keyword evidence="3" id="KW-1185">Reference proteome</keyword>